<feature type="transmembrane region" description="Helical" evidence="7">
    <location>
        <begin position="424"/>
        <end position="447"/>
    </location>
</feature>
<dbReference type="Gene3D" id="1.20.1720.10">
    <property type="entry name" value="Multidrug resistance protein D"/>
    <property type="match status" value="1"/>
</dbReference>
<dbReference type="InterPro" id="IPR020846">
    <property type="entry name" value="MFS_dom"/>
</dbReference>
<dbReference type="Proteomes" id="UP001614394">
    <property type="component" value="Unassembled WGS sequence"/>
</dbReference>
<feature type="transmembrane region" description="Helical" evidence="7">
    <location>
        <begin position="251"/>
        <end position="270"/>
    </location>
</feature>
<feature type="transmembrane region" description="Helical" evidence="7">
    <location>
        <begin position="70"/>
        <end position="90"/>
    </location>
</feature>
<feature type="transmembrane region" description="Helical" evidence="7">
    <location>
        <begin position="332"/>
        <end position="351"/>
    </location>
</feature>
<evidence type="ECO:0000256" key="6">
    <source>
        <dbReference type="SAM" id="MobiDB-lite"/>
    </source>
</evidence>
<feature type="transmembrane region" description="Helical" evidence="7">
    <location>
        <begin position="127"/>
        <end position="148"/>
    </location>
</feature>
<evidence type="ECO:0000256" key="3">
    <source>
        <dbReference type="ARBA" id="ARBA00022989"/>
    </source>
</evidence>
<dbReference type="SUPFAM" id="SSF103473">
    <property type="entry name" value="MFS general substrate transporter"/>
    <property type="match status" value="1"/>
</dbReference>
<evidence type="ECO:0000256" key="7">
    <source>
        <dbReference type="SAM" id="Phobius"/>
    </source>
</evidence>
<dbReference type="PRINTS" id="PR01036">
    <property type="entry name" value="TCRTETB"/>
</dbReference>
<dbReference type="Pfam" id="PF07690">
    <property type="entry name" value="MFS_1"/>
    <property type="match status" value="1"/>
</dbReference>
<feature type="compositionally biased region" description="Pro residues" evidence="6">
    <location>
        <begin position="18"/>
        <end position="27"/>
    </location>
</feature>
<feature type="transmembrane region" description="Helical" evidence="7">
    <location>
        <begin position="459"/>
        <end position="480"/>
    </location>
</feature>
<dbReference type="PANTHER" id="PTHR42718">
    <property type="entry name" value="MAJOR FACILITATOR SUPERFAMILY MULTIDRUG TRANSPORTER MFSC"/>
    <property type="match status" value="1"/>
</dbReference>
<keyword evidence="5" id="KW-0046">Antibiotic resistance</keyword>
<feature type="transmembrane region" description="Helical" evidence="7">
    <location>
        <begin position="291"/>
        <end position="317"/>
    </location>
</feature>
<evidence type="ECO:0000313" key="9">
    <source>
        <dbReference type="EMBL" id="MFI9103515.1"/>
    </source>
</evidence>
<keyword evidence="2 7" id="KW-0812">Transmembrane</keyword>
<dbReference type="PROSITE" id="PS50850">
    <property type="entry name" value="MFS"/>
    <property type="match status" value="1"/>
</dbReference>
<dbReference type="RefSeq" id="WP_399652665.1">
    <property type="nucleotide sequence ID" value="NZ_JBITYG010000007.1"/>
</dbReference>
<proteinExistence type="predicted"/>
<evidence type="ECO:0000259" key="8">
    <source>
        <dbReference type="PROSITE" id="PS50850"/>
    </source>
</evidence>
<dbReference type="CDD" id="cd17321">
    <property type="entry name" value="MFS_MMR_MDR_like"/>
    <property type="match status" value="1"/>
</dbReference>
<feature type="transmembrane region" description="Helical" evidence="7">
    <location>
        <begin position="358"/>
        <end position="377"/>
    </location>
</feature>
<dbReference type="EMBL" id="JBITYG010000007">
    <property type="protein sequence ID" value="MFI9103515.1"/>
    <property type="molecule type" value="Genomic_DNA"/>
</dbReference>
<gene>
    <name evidence="9" type="ORF">ACIGXA_23615</name>
</gene>
<name>A0ABW8CDU8_9ACTN</name>
<dbReference type="PANTHER" id="PTHR42718:SF39">
    <property type="entry name" value="ACTINORHODIN TRANSPORTER-RELATED"/>
    <property type="match status" value="1"/>
</dbReference>
<feature type="transmembrane region" description="Helical" evidence="7">
    <location>
        <begin position="191"/>
        <end position="210"/>
    </location>
</feature>
<feature type="transmembrane region" description="Helical" evidence="7">
    <location>
        <begin position="160"/>
        <end position="179"/>
    </location>
</feature>
<dbReference type="InterPro" id="IPR036259">
    <property type="entry name" value="MFS_trans_sf"/>
</dbReference>
<organism evidence="9 10">
    <name type="scientific">Streptomyces fildesensis</name>
    <dbReference type="NCBI Taxonomy" id="375757"/>
    <lineage>
        <taxon>Bacteria</taxon>
        <taxon>Bacillati</taxon>
        <taxon>Actinomycetota</taxon>
        <taxon>Actinomycetes</taxon>
        <taxon>Kitasatosporales</taxon>
        <taxon>Streptomycetaceae</taxon>
        <taxon>Streptomyces</taxon>
    </lineage>
</organism>
<feature type="transmembrane region" description="Helical" evidence="7">
    <location>
        <begin position="222"/>
        <end position="245"/>
    </location>
</feature>
<feature type="transmembrane region" description="Helical" evidence="7">
    <location>
        <begin position="389"/>
        <end position="412"/>
    </location>
</feature>
<accession>A0ABW8CDU8</accession>
<evidence type="ECO:0000256" key="1">
    <source>
        <dbReference type="ARBA" id="ARBA00004651"/>
    </source>
</evidence>
<keyword evidence="3 7" id="KW-1133">Transmembrane helix</keyword>
<dbReference type="Gene3D" id="1.20.1250.20">
    <property type="entry name" value="MFS general substrate transporter like domains"/>
    <property type="match status" value="1"/>
</dbReference>
<dbReference type="InterPro" id="IPR011701">
    <property type="entry name" value="MFS"/>
</dbReference>
<feature type="domain" description="Major facilitator superfamily (MFS) profile" evidence="8">
    <location>
        <begin position="36"/>
        <end position="483"/>
    </location>
</feature>
<comment type="caution">
    <text evidence="9">The sequence shown here is derived from an EMBL/GenBank/DDBJ whole genome shotgun (WGS) entry which is preliminary data.</text>
</comment>
<keyword evidence="10" id="KW-1185">Reference proteome</keyword>
<keyword evidence="4 7" id="KW-0472">Membrane</keyword>
<reference evidence="9 10" key="1">
    <citation type="submission" date="2024-10" db="EMBL/GenBank/DDBJ databases">
        <title>The Natural Products Discovery Center: Release of the First 8490 Sequenced Strains for Exploring Actinobacteria Biosynthetic Diversity.</title>
        <authorList>
            <person name="Kalkreuter E."/>
            <person name="Kautsar S.A."/>
            <person name="Yang D."/>
            <person name="Bader C.D."/>
            <person name="Teijaro C.N."/>
            <person name="Fluegel L."/>
            <person name="Davis C.M."/>
            <person name="Simpson J.R."/>
            <person name="Lauterbach L."/>
            <person name="Steele A.D."/>
            <person name="Gui C."/>
            <person name="Meng S."/>
            <person name="Li G."/>
            <person name="Viehrig K."/>
            <person name="Ye F."/>
            <person name="Su P."/>
            <person name="Kiefer A.F."/>
            <person name="Nichols A."/>
            <person name="Cepeda A.J."/>
            <person name="Yan W."/>
            <person name="Fan B."/>
            <person name="Jiang Y."/>
            <person name="Adhikari A."/>
            <person name="Zheng C.-J."/>
            <person name="Schuster L."/>
            <person name="Cowan T.M."/>
            <person name="Smanski M.J."/>
            <person name="Chevrette M.G."/>
            <person name="De Carvalho L.P.S."/>
            <person name="Shen B."/>
        </authorList>
    </citation>
    <scope>NUCLEOTIDE SEQUENCE [LARGE SCALE GENOMIC DNA]</scope>
    <source>
        <strain evidence="9 10">NPDC053399</strain>
    </source>
</reference>
<evidence type="ECO:0000256" key="5">
    <source>
        <dbReference type="ARBA" id="ARBA00023251"/>
    </source>
</evidence>
<feature type="region of interest" description="Disordered" evidence="6">
    <location>
        <begin position="1"/>
        <end position="27"/>
    </location>
</feature>
<evidence type="ECO:0000256" key="2">
    <source>
        <dbReference type="ARBA" id="ARBA00022692"/>
    </source>
</evidence>
<evidence type="ECO:0000313" key="10">
    <source>
        <dbReference type="Proteomes" id="UP001614394"/>
    </source>
</evidence>
<evidence type="ECO:0000256" key="4">
    <source>
        <dbReference type="ARBA" id="ARBA00023136"/>
    </source>
</evidence>
<sequence length="486" mass="49023">MSHSTGHGTPVDTVTGPDPRPGGPGQPPAYRWRWPALAALLVAEAMNLLDATIVQVAGPVIHTDLGGSDAAIPWFSASYTLMFALGLLTGARLGDIAGRRRIFRIGVAAFAVTSLACALAPTAETLIGLRALQGVAAALIIPQTFGLIRAMFDGDELPKALGTIGPVMGLSAVLGPVLGGVLTHADLFGSSWRACLLVNVPLAAVVLVVARRLREDRAPVRPRLDPVGTALAMAGTALVVCPLATGTPGPAGWAAAVAGAAVLVLFVAHQRRTARRGRAPLIEPALLRGRAFPAALATSTLFFAVMNGVMITVVLHLELGLHRGPLTAGLTLLPWSAGLAAGSWAAGAYLVPRYGTRVLHAGIAALAVGLAAAVLAYRSAAPDAYPTALPFALAVAGLGTGLFTPPFFTTALRGVGPQETGSAAGLLNAVQQLGGTLGVAVIGGVYLAGDGTPRGAAQAALGTAGAILVATAIAAAAMTGRPRDRT</sequence>
<protein>
    <submittedName>
        <fullName evidence="9">MFS transporter</fullName>
    </submittedName>
</protein>
<comment type="subcellular location">
    <subcellularLocation>
        <location evidence="1">Cell membrane</location>
        <topology evidence="1">Multi-pass membrane protein</topology>
    </subcellularLocation>
</comment>
<feature type="transmembrane region" description="Helical" evidence="7">
    <location>
        <begin position="102"/>
        <end position="121"/>
    </location>
</feature>